<proteinExistence type="predicted"/>
<dbReference type="RefSeq" id="XP_012209661.1">
    <property type="nucleotide sequence ID" value="XM_012354271.1"/>
</dbReference>
<protein>
    <submittedName>
        <fullName evidence="2">Uncharacterized protein</fullName>
    </submittedName>
</protein>
<dbReference type="EMBL" id="KK583341">
    <property type="protein sequence ID" value="KDO19608.1"/>
    <property type="molecule type" value="Genomic_DNA"/>
</dbReference>
<keyword evidence="3" id="KW-1185">Reference proteome</keyword>
<keyword evidence="1" id="KW-0732">Signal</keyword>
<reference evidence="2 3" key="1">
    <citation type="journal article" date="2013" name="PLoS Genet.">
        <title>Distinctive expansion of potential virulence genes in the genome of the oomycete fish pathogen Saprolegnia parasitica.</title>
        <authorList>
            <person name="Jiang R.H."/>
            <person name="de Bruijn I."/>
            <person name="Haas B.J."/>
            <person name="Belmonte R."/>
            <person name="Lobach L."/>
            <person name="Christie J."/>
            <person name="van den Ackerveken G."/>
            <person name="Bottin A."/>
            <person name="Bulone V."/>
            <person name="Diaz-Moreno S.M."/>
            <person name="Dumas B."/>
            <person name="Fan L."/>
            <person name="Gaulin E."/>
            <person name="Govers F."/>
            <person name="Grenville-Briggs L.J."/>
            <person name="Horner N.R."/>
            <person name="Levin J.Z."/>
            <person name="Mammella M."/>
            <person name="Meijer H.J."/>
            <person name="Morris P."/>
            <person name="Nusbaum C."/>
            <person name="Oome S."/>
            <person name="Phillips A.J."/>
            <person name="van Rooyen D."/>
            <person name="Rzeszutek E."/>
            <person name="Saraiva M."/>
            <person name="Secombes C.J."/>
            <person name="Seidl M.F."/>
            <person name="Snel B."/>
            <person name="Stassen J.H."/>
            <person name="Sykes S."/>
            <person name="Tripathy S."/>
            <person name="van den Berg H."/>
            <person name="Vega-Arreguin J.C."/>
            <person name="Wawra S."/>
            <person name="Young S.K."/>
            <person name="Zeng Q."/>
            <person name="Dieguez-Uribeondo J."/>
            <person name="Russ C."/>
            <person name="Tyler B.M."/>
            <person name="van West P."/>
        </authorList>
    </citation>
    <scope>NUCLEOTIDE SEQUENCE [LARGE SCALE GENOMIC DNA]</scope>
    <source>
        <strain evidence="2 3">CBS 223.65</strain>
    </source>
</reference>
<gene>
    <name evidence="2" type="ORF">SPRG_14288</name>
</gene>
<dbReference type="VEuPathDB" id="FungiDB:SPRG_14288"/>
<organism evidence="2 3">
    <name type="scientific">Saprolegnia parasitica (strain CBS 223.65)</name>
    <dbReference type="NCBI Taxonomy" id="695850"/>
    <lineage>
        <taxon>Eukaryota</taxon>
        <taxon>Sar</taxon>
        <taxon>Stramenopiles</taxon>
        <taxon>Oomycota</taxon>
        <taxon>Saprolegniomycetes</taxon>
        <taxon>Saprolegniales</taxon>
        <taxon>Saprolegniaceae</taxon>
        <taxon>Saprolegnia</taxon>
    </lineage>
</organism>
<dbReference type="Proteomes" id="UP000030745">
    <property type="component" value="Unassembled WGS sequence"/>
</dbReference>
<dbReference type="KEGG" id="spar:SPRG_14288"/>
<feature type="signal peptide" evidence="1">
    <location>
        <begin position="1"/>
        <end position="18"/>
    </location>
</feature>
<accession>A0A067BN06</accession>
<dbReference type="AlphaFoldDB" id="A0A067BN06"/>
<sequence length="110" mass="11954">MQTRAWVVVLGLASVASAACPYATVLAKEVIVADSNCGSQQWCVVRSSDCAMLNFTYKASYDMFTNFQALGNLANYPNPDLCDALYRTSFTHGSKHVDDRPHENGAAQDA</sequence>
<dbReference type="GeneID" id="24136098"/>
<evidence type="ECO:0000313" key="2">
    <source>
        <dbReference type="EMBL" id="KDO19608.1"/>
    </source>
</evidence>
<dbReference type="PROSITE" id="PS51257">
    <property type="entry name" value="PROKAR_LIPOPROTEIN"/>
    <property type="match status" value="1"/>
</dbReference>
<name>A0A067BN06_SAPPC</name>
<evidence type="ECO:0000256" key="1">
    <source>
        <dbReference type="SAM" id="SignalP"/>
    </source>
</evidence>
<evidence type="ECO:0000313" key="3">
    <source>
        <dbReference type="Proteomes" id="UP000030745"/>
    </source>
</evidence>
<feature type="chain" id="PRO_5001633566" evidence="1">
    <location>
        <begin position="19"/>
        <end position="110"/>
    </location>
</feature>